<feature type="transmembrane region" description="Helical" evidence="7">
    <location>
        <begin position="281"/>
        <end position="300"/>
    </location>
</feature>
<feature type="transmembrane region" description="Helical" evidence="7">
    <location>
        <begin position="451"/>
        <end position="475"/>
    </location>
</feature>
<evidence type="ECO:0000313" key="10">
    <source>
        <dbReference type="EMBL" id="VUG16821.1"/>
    </source>
</evidence>
<protein>
    <submittedName>
        <fullName evidence="10">DEBR0S1_26478g1_1</fullName>
    </submittedName>
</protein>
<keyword evidence="11" id="KW-1185">Reference proteome</keyword>
<dbReference type="InterPro" id="IPR004841">
    <property type="entry name" value="AA-permease/SLC12A_dom"/>
</dbReference>
<dbReference type="PANTHER" id="PTHR43341:SF15">
    <property type="entry name" value="GENERAL AMINO ACID PERMEASE AGP2"/>
    <property type="match status" value="1"/>
</dbReference>
<evidence type="ECO:0000256" key="7">
    <source>
        <dbReference type="SAM" id="Phobius"/>
    </source>
</evidence>
<name>A0A7D9GXW4_DEKBR</name>
<feature type="region of interest" description="Disordered" evidence="6">
    <location>
        <begin position="38"/>
        <end position="58"/>
    </location>
</feature>
<feature type="domain" description="Amino acid permease/ SLC12A" evidence="8">
    <location>
        <begin position="92"/>
        <end position="553"/>
    </location>
</feature>
<evidence type="ECO:0000256" key="4">
    <source>
        <dbReference type="ARBA" id="ARBA00022989"/>
    </source>
</evidence>
<dbReference type="Proteomes" id="UP000663131">
    <property type="component" value="Chromosome 9"/>
</dbReference>
<evidence type="ECO:0000256" key="6">
    <source>
        <dbReference type="SAM" id="MobiDB-lite"/>
    </source>
</evidence>
<keyword evidence="5 7" id="KW-0472">Membrane</keyword>
<feature type="transmembrane region" description="Helical" evidence="7">
    <location>
        <begin position="112"/>
        <end position="134"/>
    </location>
</feature>
<evidence type="ECO:0000313" key="11">
    <source>
        <dbReference type="Proteomes" id="UP000478008"/>
    </source>
</evidence>
<keyword evidence="4 7" id="KW-1133">Transmembrane helix</keyword>
<reference evidence="9" key="2">
    <citation type="submission" date="2020-10" db="EMBL/GenBank/DDBJ databases">
        <authorList>
            <person name="Palmer J.M."/>
        </authorList>
    </citation>
    <scope>NUCLEOTIDE SEQUENCE</scope>
    <source>
        <strain evidence="9">UCD 2041</strain>
    </source>
</reference>
<reference evidence="10 11" key="1">
    <citation type="submission" date="2019-07" db="EMBL/GenBank/DDBJ databases">
        <authorList>
            <person name="Friedrich A."/>
            <person name="Schacherer J."/>
        </authorList>
    </citation>
    <scope>NUCLEOTIDE SEQUENCE [LARGE SCALE GENOMIC DNA]</scope>
</reference>
<dbReference type="InterPro" id="IPR050524">
    <property type="entry name" value="APC_YAT"/>
</dbReference>
<proteinExistence type="inferred from homology"/>
<evidence type="ECO:0000313" key="9">
    <source>
        <dbReference type="EMBL" id="QOU22906.1"/>
    </source>
</evidence>
<dbReference type="Gene3D" id="1.20.1740.10">
    <property type="entry name" value="Amino acid/polyamine transporter I"/>
    <property type="match status" value="1"/>
</dbReference>
<dbReference type="OrthoDB" id="10062876at2759"/>
<dbReference type="Proteomes" id="UP000478008">
    <property type="component" value="Unassembled WGS sequence"/>
</dbReference>
<feature type="transmembrane region" description="Helical" evidence="7">
    <location>
        <begin position="420"/>
        <end position="439"/>
    </location>
</feature>
<dbReference type="EMBL" id="CABFWN010000001">
    <property type="protein sequence ID" value="VUG16821.1"/>
    <property type="molecule type" value="Genomic_DNA"/>
</dbReference>
<evidence type="ECO:0000256" key="2">
    <source>
        <dbReference type="ARBA" id="ARBA00006983"/>
    </source>
</evidence>
<evidence type="ECO:0000256" key="3">
    <source>
        <dbReference type="ARBA" id="ARBA00022692"/>
    </source>
</evidence>
<dbReference type="GO" id="GO:0015171">
    <property type="term" value="F:amino acid transmembrane transporter activity"/>
    <property type="evidence" value="ECO:0007669"/>
    <property type="project" value="TreeGrafter"/>
</dbReference>
<evidence type="ECO:0000256" key="5">
    <source>
        <dbReference type="ARBA" id="ARBA00023136"/>
    </source>
</evidence>
<gene>
    <name evidence="10" type="primary">AGP2</name>
    <name evidence="9" type="ORF">BRETT_003094</name>
    <name evidence="10" type="ORF">DEBR0S1_26478G</name>
</gene>
<dbReference type="EMBL" id="CP063137">
    <property type="protein sequence ID" value="QOU22906.1"/>
    <property type="molecule type" value="Genomic_DNA"/>
</dbReference>
<accession>A0A7D9GXW4</accession>
<evidence type="ECO:0000259" key="8">
    <source>
        <dbReference type="Pfam" id="PF00324"/>
    </source>
</evidence>
<feature type="compositionally biased region" description="Basic and acidic residues" evidence="6">
    <location>
        <begin position="46"/>
        <end position="58"/>
    </location>
</feature>
<dbReference type="AlphaFoldDB" id="A0A7D9GXW4"/>
<feature type="transmembrane region" description="Helical" evidence="7">
    <location>
        <begin position="228"/>
        <end position="251"/>
    </location>
</feature>
<feature type="transmembrane region" description="Helical" evidence="7">
    <location>
        <begin position="528"/>
        <end position="548"/>
    </location>
</feature>
<dbReference type="PANTHER" id="PTHR43341">
    <property type="entry name" value="AMINO ACID PERMEASE"/>
    <property type="match status" value="1"/>
</dbReference>
<evidence type="ECO:0000256" key="1">
    <source>
        <dbReference type="ARBA" id="ARBA00004141"/>
    </source>
</evidence>
<sequence>MAKGFNALKTFKDVFIPVPPVRAIGTAEKSIDFSESEAVGSARTGSGEKDDLSEKGKDGVYTVTEANAEDIDKEAAQYSQGHTHRLLTNRQLQLIALSGTLGVGMFQNTSKVLANVGPLSLLLGCIFWSLQVLIVNVSCGEMVVYLPIPSPFISLAERCVDEAFGFMAGWNFWVLQGSLIPFEMTLFNSLIHYWRDDFSPAIPFVLELVLYFFINLSNVKYYGEAEFWLGIGKILLAMGMMCFVFVTMLGGNPLHDRYGFRYWSTPMVEYIGTGANGRFQGFLDAVFCYVFLIAGPEYISYCSCEVKNPRAVLPNAFKSVFYRIMIFFVGCALATGICVKYDDKTLLDAINNGAEGAGICAFTVAMKNLKISVLPDIVNVVLLLTSFSGGNSFTYCTSRTLYGMALDGKAPKIFAHCNRFGVPIYSVLVALCWGCLSFLQLGEGASVVLDWIINLVTASQILNYMVILATYIKFYKCVKAQGIDRESFLFKGWCQPYLAWVGLFIITCTLGAQGYYVFLPDSWSTSSFLFSYVMVFVDIILYIGWKLVKKTKIIKPKDADLVTGMAEVNAHERYLESIGELHPMKRKGWKGKIVNLFFGY</sequence>
<feature type="transmembrane region" description="Helical" evidence="7">
    <location>
        <begin position="198"/>
        <end position="216"/>
    </location>
</feature>
<organism evidence="10 11">
    <name type="scientific">Dekkera bruxellensis</name>
    <name type="common">Brettanomyces custersii</name>
    <dbReference type="NCBI Taxonomy" id="5007"/>
    <lineage>
        <taxon>Eukaryota</taxon>
        <taxon>Fungi</taxon>
        <taxon>Dikarya</taxon>
        <taxon>Ascomycota</taxon>
        <taxon>Saccharomycotina</taxon>
        <taxon>Pichiomycetes</taxon>
        <taxon>Pichiales</taxon>
        <taxon>Pichiaceae</taxon>
        <taxon>Brettanomyces</taxon>
    </lineage>
</organism>
<feature type="transmembrane region" description="Helical" evidence="7">
    <location>
        <begin position="320"/>
        <end position="339"/>
    </location>
</feature>
<keyword evidence="3 7" id="KW-0812">Transmembrane</keyword>
<comment type="subcellular location">
    <subcellularLocation>
        <location evidence="1">Membrane</location>
        <topology evidence="1">Multi-pass membrane protein</topology>
    </subcellularLocation>
</comment>
<feature type="transmembrane region" description="Helical" evidence="7">
    <location>
        <begin position="496"/>
        <end position="516"/>
    </location>
</feature>
<dbReference type="Pfam" id="PF00324">
    <property type="entry name" value="AA_permease"/>
    <property type="match status" value="1"/>
</dbReference>
<comment type="similarity">
    <text evidence="2">Belongs to the amino acid-polyamine-organocation (APC) superfamily. YAT (TC 2.A.3.10) family.</text>
</comment>
<dbReference type="GO" id="GO:0016020">
    <property type="term" value="C:membrane"/>
    <property type="evidence" value="ECO:0007669"/>
    <property type="project" value="UniProtKB-SubCell"/>
</dbReference>
<reference evidence="9" key="3">
    <citation type="journal article" name="BMC Genomics">
        <title>New genome assemblies reveal patterns of domestication and adaptation across Brettanomyces (Dekkera) species.</title>
        <authorList>
            <person name="Roach M.J."/>
            <person name="Borneman A.R."/>
        </authorList>
    </citation>
    <scope>NUCLEOTIDE SEQUENCE</scope>
    <source>
        <strain evidence="9">UCD 2041</strain>
    </source>
</reference>